<dbReference type="GO" id="GO:0003676">
    <property type="term" value="F:nucleic acid binding"/>
    <property type="evidence" value="ECO:0007669"/>
    <property type="project" value="InterPro"/>
</dbReference>
<reference evidence="3 4" key="1">
    <citation type="submission" date="2018-02" db="EMBL/GenBank/DDBJ databases">
        <title>Draft genome of wild Prunus yedoensis var. nudiflora.</title>
        <authorList>
            <person name="Baek S."/>
            <person name="Kim J.-H."/>
            <person name="Choi K."/>
            <person name="Kim G.-B."/>
            <person name="Cho A."/>
            <person name="Jang H."/>
            <person name="Shin C.-H."/>
            <person name="Yu H.-J."/>
            <person name="Mun J.-H."/>
        </authorList>
    </citation>
    <scope>NUCLEOTIDE SEQUENCE [LARGE SCALE GENOMIC DNA]</scope>
    <source>
        <strain evidence="4">cv. Jeju island</strain>
        <tissue evidence="3">Leaf</tissue>
    </source>
</reference>
<sequence length="169" mass="18761">MSSAIVIGSVSVYTTVADCGIDVVDDCIRNFMSNAASNEKRFRFRNSIKNQTPRLLLNFLHLPYYTFVGIGIKENIAKLEEEYGFGCKNSFDLRDLAANVMRQPHLAACGVDELALELNLLKLQKPTSAVFNDWGNNKLNKKQVKLATLKVYAYFETGIKLLGAGNSSS</sequence>
<evidence type="ECO:0000256" key="1">
    <source>
        <dbReference type="ARBA" id="ARBA00022722"/>
    </source>
</evidence>
<organism evidence="3 4">
    <name type="scientific">Prunus yedoensis var. nudiflora</name>
    <dbReference type="NCBI Taxonomy" id="2094558"/>
    <lineage>
        <taxon>Eukaryota</taxon>
        <taxon>Viridiplantae</taxon>
        <taxon>Streptophyta</taxon>
        <taxon>Embryophyta</taxon>
        <taxon>Tracheophyta</taxon>
        <taxon>Spermatophyta</taxon>
        <taxon>Magnoliopsida</taxon>
        <taxon>eudicotyledons</taxon>
        <taxon>Gunneridae</taxon>
        <taxon>Pentapetalae</taxon>
        <taxon>rosids</taxon>
        <taxon>fabids</taxon>
        <taxon>Rosales</taxon>
        <taxon>Rosaceae</taxon>
        <taxon>Amygdaloideae</taxon>
        <taxon>Amygdaleae</taxon>
        <taxon>Prunus</taxon>
    </lineage>
</organism>
<dbReference type="InterPro" id="IPR036397">
    <property type="entry name" value="RNaseH_sf"/>
</dbReference>
<dbReference type="GO" id="GO:0005737">
    <property type="term" value="C:cytoplasm"/>
    <property type="evidence" value="ECO:0007669"/>
    <property type="project" value="TreeGrafter"/>
</dbReference>
<dbReference type="InterPro" id="IPR051132">
    <property type="entry name" value="3-5_Exonuclease_domain"/>
</dbReference>
<protein>
    <submittedName>
        <fullName evidence="3">Werner Syndrome-like exonuclease</fullName>
    </submittedName>
</protein>
<keyword evidence="1" id="KW-0540">Nuclease</keyword>
<keyword evidence="4" id="KW-1185">Reference proteome</keyword>
<keyword evidence="3" id="KW-0269">Exonuclease</keyword>
<proteinExistence type="predicted"/>
<dbReference type="GO" id="GO:0005634">
    <property type="term" value="C:nucleus"/>
    <property type="evidence" value="ECO:0007669"/>
    <property type="project" value="TreeGrafter"/>
</dbReference>
<dbReference type="InterPro" id="IPR012337">
    <property type="entry name" value="RNaseH-like_sf"/>
</dbReference>
<comment type="caution">
    <text evidence="3">The sequence shown here is derived from an EMBL/GenBank/DDBJ whole genome shotgun (WGS) entry which is preliminary data.</text>
</comment>
<dbReference type="SUPFAM" id="SSF53098">
    <property type="entry name" value="Ribonuclease H-like"/>
    <property type="match status" value="1"/>
</dbReference>
<dbReference type="GO" id="GO:0008408">
    <property type="term" value="F:3'-5' exonuclease activity"/>
    <property type="evidence" value="ECO:0007669"/>
    <property type="project" value="TreeGrafter"/>
</dbReference>
<dbReference type="AlphaFoldDB" id="A0A314YCD5"/>
<dbReference type="PANTHER" id="PTHR13620">
    <property type="entry name" value="3-5 EXONUCLEASE"/>
    <property type="match status" value="1"/>
</dbReference>
<dbReference type="Gene3D" id="3.30.420.10">
    <property type="entry name" value="Ribonuclease H-like superfamily/Ribonuclease H"/>
    <property type="match status" value="1"/>
</dbReference>
<dbReference type="STRING" id="2094558.A0A314YCD5"/>
<dbReference type="EMBL" id="PJQY01001451">
    <property type="protein sequence ID" value="PQQ02589.1"/>
    <property type="molecule type" value="Genomic_DNA"/>
</dbReference>
<dbReference type="Proteomes" id="UP000250321">
    <property type="component" value="Unassembled WGS sequence"/>
</dbReference>
<gene>
    <name evidence="3" type="ORF">Pyn_40496</name>
</gene>
<accession>A0A314YCD5</accession>
<keyword evidence="2" id="KW-0378">Hydrolase</keyword>
<evidence type="ECO:0000256" key="2">
    <source>
        <dbReference type="ARBA" id="ARBA00022801"/>
    </source>
</evidence>
<dbReference type="OrthoDB" id="446462at2759"/>
<evidence type="ECO:0000313" key="3">
    <source>
        <dbReference type="EMBL" id="PQQ02589.1"/>
    </source>
</evidence>
<evidence type="ECO:0000313" key="4">
    <source>
        <dbReference type="Proteomes" id="UP000250321"/>
    </source>
</evidence>
<dbReference type="PANTHER" id="PTHR13620:SF121">
    <property type="entry name" value="EMB|CAB82946.1-RELATED"/>
    <property type="match status" value="1"/>
</dbReference>
<name>A0A314YCD5_PRUYE</name>